<keyword evidence="2" id="KW-1133">Transmembrane helix</keyword>
<protein>
    <submittedName>
        <fullName evidence="4">Uncharacterized protein</fullName>
    </submittedName>
</protein>
<accession>A0ABY7MA06</accession>
<dbReference type="Proteomes" id="UP001212803">
    <property type="component" value="Chromosome"/>
</dbReference>
<feature type="compositionally biased region" description="Low complexity" evidence="1">
    <location>
        <begin position="233"/>
        <end position="245"/>
    </location>
</feature>
<evidence type="ECO:0000256" key="1">
    <source>
        <dbReference type="SAM" id="MobiDB-lite"/>
    </source>
</evidence>
<feature type="transmembrane region" description="Helical" evidence="2">
    <location>
        <begin position="254"/>
        <end position="274"/>
    </location>
</feature>
<keyword evidence="3" id="KW-0732">Signal</keyword>
<keyword evidence="2" id="KW-0472">Membrane</keyword>
<feature type="compositionally biased region" description="Low complexity" evidence="1">
    <location>
        <begin position="156"/>
        <end position="211"/>
    </location>
</feature>
<evidence type="ECO:0000313" key="5">
    <source>
        <dbReference type="Proteomes" id="UP001212803"/>
    </source>
</evidence>
<sequence>MRRLIAALAAAAALVPFAARADGEAGLVIQVGDQVTTWCVPFTGDSISGEQLLAASGLPVEQFGGGSGRVVCAIGQTGCFDAANFDACFCRCKGGDCTYWAFFTRAYGRGWVYSSVGISLAKAKDGDVHGWKWGRGGPSSAPAPADITFEQICGHPPRGGAAPTAAATAPPSPAPATAAPGAGSSPAAASPTAAATVPPAPSPGSETATAAPSPPTAAGVTITAASPAPPGSTPAAAAGGSAPAAGDDDAAGRLAGFGAVAGALILAIIGAAAWRRRRGR</sequence>
<evidence type="ECO:0000256" key="2">
    <source>
        <dbReference type="SAM" id="Phobius"/>
    </source>
</evidence>
<gene>
    <name evidence="4" type="ORF">O0235_07260</name>
</gene>
<feature type="chain" id="PRO_5046919693" evidence="3">
    <location>
        <begin position="22"/>
        <end position="280"/>
    </location>
</feature>
<dbReference type="RefSeq" id="WP_270057877.1">
    <property type="nucleotide sequence ID" value="NZ_CP115149.1"/>
</dbReference>
<feature type="signal peptide" evidence="3">
    <location>
        <begin position="1"/>
        <end position="21"/>
    </location>
</feature>
<keyword evidence="5" id="KW-1185">Reference proteome</keyword>
<keyword evidence="2" id="KW-0812">Transmembrane</keyword>
<organism evidence="4 5">
    <name type="scientific">Tepidiforma flava</name>
    <dbReference type="NCBI Taxonomy" id="3004094"/>
    <lineage>
        <taxon>Bacteria</taxon>
        <taxon>Bacillati</taxon>
        <taxon>Chloroflexota</taxon>
        <taxon>Tepidiformia</taxon>
        <taxon>Tepidiformales</taxon>
        <taxon>Tepidiformaceae</taxon>
        <taxon>Tepidiforma</taxon>
    </lineage>
</organism>
<evidence type="ECO:0000256" key="3">
    <source>
        <dbReference type="SAM" id="SignalP"/>
    </source>
</evidence>
<evidence type="ECO:0000313" key="4">
    <source>
        <dbReference type="EMBL" id="WBL37364.1"/>
    </source>
</evidence>
<feature type="region of interest" description="Disordered" evidence="1">
    <location>
        <begin position="134"/>
        <end position="247"/>
    </location>
</feature>
<proteinExistence type="predicted"/>
<dbReference type="EMBL" id="CP115149">
    <property type="protein sequence ID" value="WBL37364.1"/>
    <property type="molecule type" value="Genomic_DNA"/>
</dbReference>
<reference evidence="4 5" key="1">
    <citation type="journal article" date="2023" name="ISME J.">
        <title>Thermophilic Dehalococcoidia with unusual traits shed light on an unexpected past.</title>
        <authorList>
            <person name="Palmer M."/>
            <person name="Covington J.K."/>
            <person name="Zhou E.M."/>
            <person name="Thomas S.C."/>
            <person name="Habib N."/>
            <person name="Seymour C.O."/>
            <person name="Lai D."/>
            <person name="Johnston J."/>
            <person name="Hashimi A."/>
            <person name="Jiao J.Y."/>
            <person name="Muok A.R."/>
            <person name="Liu L."/>
            <person name="Xian W.D."/>
            <person name="Zhi X.Y."/>
            <person name="Li M.M."/>
            <person name="Silva L.P."/>
            <person name="Bowen B.P."/>
            <person name="Louie K."/>
            <person name="Briegel A."/>
            <person name="Pett-Ridge J."/>
            <person name="Weber P.K."/>
            <person name="Tocheva E.I."/>
            <person name="Woyke T."/>
            <person name="Northen T.R."/>
            <person name="Mayali X."/>
            <person name="Li W.J."/>
            <person name="Hedlund B.P."/>
        </authorList>
    </citation>
    <scope>NUCLEOTIDE SEQUENCE [LARGE SCALE GENOMIC DNA]</scope>
    <source>
        <strain evidence="4 5">YIM 72310</strain>
    </source>
</reference>
<name>A0ABY7MA06_9CHLR</name>